<evidence type="ECO:0000313" key="1">
    <source>
        <dbReference type="EMBL" id="CAG8848345.1"/>
    </source>
</evidence>
<keyword evidence="2" id="KW-1185">Reference proteome</keyword>
<proteinExistence type="predicted"/>
<dbReference type="Proteomes" id="UP000789920">
    <property type="component" value="Unassembled WGS sequence"/>
</dbReference>
<feature type="non-terminal residue" evidence="1">
    <location>
        <position position="1"/>
    </location>
</feature>
<reference evidence="1" key="1">
    <citation type="submission" date="2021-06" db="EMBL/GenBank/DDBJ databases">
        <authorList>
            <person name="Kallberg Y."/>
            <person name="Tangrot J."/>
            <person name="Rosling A."/>
        </authorList>
    </citation>
    <scope>NUCLEOTIDE SEQUENCE</scope>
    <source>
        <strain evidence="1">MA461A</strain>
    </source>
</reference>
<organism evidence="1 2">
    <name type="scientific">Racocetra persica</name>
    <dbReference type="NCBI Taxonomy" id="160502"/>
    <lineage>
        <taxon>Eukaryota</taxon>
        <taxon>Fungi</taxon>
        <taxon>Fungi incertae sedis</taxon>
        <taxon>Mucoromycota</taxon>
        <taxon>Glomeromycotina</taxon>
        <taxon>Glomeromycetes</taxon>
        <taxon>Diversisporales</taxon>
        <taxon>Gigasporaceae</taxon>
        <taxon>Racocetra</taxon>
    </lineage>
</organism>
<protein>
    <submittedName>
        <fullName evidence="1">28384_t:CDS:1</fullName>
    </submittedName>
</protein>
<dbReference type="EMBL" id="CAJVQC010160281">
    <property type="protein sequence ID" value="CAG8848345.1"/>
    <property type="molecule type" value="Genomic_DNA"/>
</dbReference>
<accession>A0ACA9SUR0</accession>
<evidence type="ECO:0000313" key="2">
    <source>
        <dbReference type="Proteomes" id="UP000789920"/>
    </source>
</evidence>
<name>A0ACA9SUR0_9GLOM</name>
<sequence>GHRKYFKDVDILWNQIKRHHAELEASSSVIQDTTEVFKNSIASVNSSIKNVNNIVFQYNEKIKGVEIKPNFENAGSVLGKRRNSVSGDY</sequence>
<gene>
    <name evidence="1" type="ORF">RPERSI_LOCUS35077</name>
</gene>
<comment type="caution">
    <text evidence="1">The sequence shown here is derived from an EMBL/GenBank/DDBJ whole genome shotgun (WGS) entry which is preliminary data.</text>
</comment>
<feature type="non-terminal residue" evidence="1">
    <location>
        <position position="89"/>
    </location>
</feature>